<dbReference type="NCBIfam" id="TIGR00229">
    <property type="entry name" value="sensory_box"/>
    <property type="match status" value="3"/>
</dbReference>
<name>A0A2V2MXH3_9EURY</name>
<dbReference type="InterPro" id="IPR000014">
    <property type="entry name" value="PAS"/>
</dbReference>
<reference evidence="5 6" key="1">
    <citation type="submission" date="2018-05" db="EMBL/GenBank/DDBJ databases">
        <title>Draft genome of Methanospirillum lacunae Ki8-1.</title>
        <authorList>
            <person name="Dueholm M.S."/>
            <person name="Nielsen P.H."/>
            <person name="Bakmann L.F."/>
            <person name="Otzen D.E."/>
        </authorList>
    </citation>
    <scope>NUCLEOTIDE SEQUENCE [LARGE SCALE GENOMIC DNA]</scope>
    <source>
        <strain evidence="5 6">Ki8-1</strain>
    </source>
</reference>
<evidence type="ECO:0000259" key="4">
    <source>
        <dbReference type="PROSITE" id="PS50113"/>
    </source>
</evidence>
<feature type="domain" description="PAS" evidence="3">
    <location>
        <begin position="352"/>
        <end position="437"/>
    </location>
</feature>
<dbReference type="Pfam" id="PF08448">
    <property type="entry name" value="PAS_4"/>
    <property type="match status" value="2"/>
</dbReference>
<dbReference type="InterPro" id="IPR036390">
    <property type="entry name" value="WH_DNA-bd_sf"/>
</dbReference>
<dbReference type="Gene3D" id="1.10.10.10">
    <property type="entry name" value="Winged helix-like DNA-binding domain superfamily/Winged helix DNA-binding domain"/>
    <property type="match status" value="1"/>
</dbReference>
<evidence type="ECO:0000256" key="2">
    <source>
        <dbReference type="SAM" id="Phobius"/>
    </source>
</evidence>
<comment type="caution">
    <text evidence="5">The sequence shown here is derived from an EMBL/GenBank/DDBJ whole genome shotgun (WGS) entry which is preliminary data.</text>
</comment>
<gene>
    <name evidence="5" type="ORF">DK846_06500</name>
</gene>
<keyword evidence="2" id="KW-0812">Transmembrane</keyword>
<evidence type="ECO:0000313" key="5">
    <source>
        <dbReference type="EMBL" id="PWR72612.1"/>
    </source>
</evidence>
<keyword evidence="6" id="KW-1185">Reference proteome</keyword>
<sequence length="659" mass="75935">MARTSVEGLQNDIRDLLRRNSKGLSIEEISTHLSISRTTTAKYLNAMEQTGQIESRPYGPAKVYTLAERIPINNILSLLPHPILMLDDTFVIKQVNESFLEFFQLSEDDLIGKDIRYSPLGMYVSEERLEILNQVMGGGPMFVEEDVTREGITTQFYIRLMPTLFEQGTKGIIIILEDITQLKNTLAHMEDLVRDRTVEMENTNKKLGEENARYKKVREELEFSRHQYEQLVEHSTDLILKFSSKGELIFYNTLAAEILEISSLHEKYFLKGVCIPDTPDMKEFADSLINELLKTPDLILKKDIEYVTQNKTIWISWTFKKILLHERSSPEILCIGTDITERVLSEGKIKESEHNLSEIINHLPDPTFVIDVDRRVILWNKAMEEMTGVRSEHVIGKERTIFTPSIFGYSRPILADFVFDPDNVEIKSFFQNMTQEDGVLTAETKGIGKDGKEVIFWVKASPLMDVKGTRIGAIQSMRDITTIRNLENSLIKSEEFVRNILNASKDLIVVLNAERQYVFVNKAYENFFSCDGKDLKGTHIDDNPLPGDKDFWLVTLDSVNKTRLGNRVEIFFSYDSREIWLDCYLIPIFREVSGEMQILLDFRDITRLKGKETTLWDDEITLQEIGRQVSRIIPQITNNCILQIPFIMILLIAIYGNIL</sequence>
<feature type="domain" description="PAC" evidence="4">
    <location>
        <begin position="440"/>
        <end position="492"/>
    </location>
</feature>
<evidence type="ECO:0000259" key="3">
    <source>
        <dbReference type="PROSITE" id="PS50112"/>
    </source>
</evidence>
<dbReference type="InterPro" id="IPR000700">
    <property type="entry name" value="PAS-assoc_C"/>
</dbReference>
<dbReference type="EMBL" id="QGMY01000006">
    <property type="protein sequence ID" value="PWR72612.1"/>
    <property type="molecule type" value="Genomic_DNA"/>
</dbReference>
<dbReference type="CDD" id="cd00130">
    <property type="entry name" value="PAS"/>
    <property type="match status" value="3"/>
</dbReference>
<dbReference type="SMART" id="SM00091">
    <property type="entry name" value="PAS"/>
    <property type="match status" value="4"/>
</dbReference>
<dbReference type="AlphaFoldDB" id="A0A2V2MXH3"/>
<dbReference type="Pfam" id="PF08279">
    <property type="entry name" value="HTH_11"/>
    <property type="match status" value="1"/>
</dbReference>
<feature type="coiled-coil region" evidence="1">
    <location>
        <begin position="200"/>
        <end position="234"/>
    </location>
</feature>
<dbReference type="RefSeq" id="WP_109968123.1">
    <property type="nucleotide sequence ID" value="NZ_CP176093.1"/>
</dbReference>
<feature type="domain" description="PAS" evidence="3">
    <location>
        <begin position="68"/>
        <end position="150"/>
    </location>
</feature>
<dbReference type="InterPro" id="IPR013656">
    <property type="entry name" value="PAS_4"/>
</dbReference>
<dbReference type="Pfam" id="PF13426">
    <property type="entry name" value="PAS_9"/>
    <property type="match status" value="1"/>
</dbReference>
<accession>A0A2V2MXH3</accession>
<dbReference type="PANTHER" id="PTHR44757:SF2">
    <property type="entry name" value="BIOFILM ARCHITECTURE MAINTENANCE PROTEIN MBAA"/>
    <property type="match status" value="1"/>
</dbReference>
<dbReference type="OrthoDB" id="116658at2157"/>
<keyword evidence="2" id="KW-1133">Transmembrane helix</keyword>
<dbReference type="InterPro" id="IPR035965">
    <property type="entry name" value="PAS-like_dom_sf"/>
</dbReference>
<dbReference type="CDD" id="cd00090">
    <property type="entry name" value="HTH_ARSR"/>
    <property type="match status" value="1"/>
</dbReference>
<dbReference type="InterPro" id="IPR036388">
    <property type="entry name" value="WH-like_DNA-bd_sf"/>
</dbReference>
<dbReference type="InterPro" id="IPR013196">
    <property type="entry name" value="HTH_11"/>
</dbReference>
<evidence type="ECO:0000256" key="1">
    <source>
        <dbReference type="SAM" id="Coils"/>
    </source>
</evidence>
<keyword evidence="2" id="KW-0472">Membrane</keyword>
<dbReference type="SUPFAM" id="SSF55785">
    <property type="entry name" value="PYP-like sensor domain (PAS domain)"/>
    <property type="match status" value="4"/>
</dbReference>
<dbReference type="Proteomes" id="UP000245657">
    <property type="component" value="Unassembled WGS sequence"/>
</dbReference>
<dbReference type="InterPro" id="IPR052155">
    <property type="entry name" value="Biofilm_reg_signaling"/>
</dbReference>
<dbReference type="PANTHER" id="PTHR44757">
    <property type="entry name" value="DIGUANYLATE CYCLASE DGCP"/>
    <property type="match status" value="1"/>
</dbReference>
<proteinExistence type="predicted"/>
<evidence type="ECO:0008006" key="7">
    <source>
        <dbReference type="Google" id="ProtNLM"/>
    </source>
</evidence>
<dbReference type="PROSITE" id="PS50112">
    <property type="entry name" value="PAS"/>
    <property type="match status" value="2"/>
</dbReference>
<dbReference type="InterPro" id="IPR011991">
    <property type="entry name" value="ArsR-like_HTH"/>
</dbReference>
<dbReference type="GeneID" id="97548707"/>
<dbReference type="PROSITE" id="PS50113">
    <property type="entry name" value="PAC"/>
    <property type="match status" value="1"/>
</dbReference>
<dbReference type="Gene3D" id="3.30.450.20">
    <property type="entry name" value="PAS domain"/>
    <property type="match status" value="4"/>
</dbReference>
<protein>
    <recommendedName>
        <fullName evidence="7">Histidine kinase</fullName>
    </recommendedName>
</protein>
<feature type="transmembrane region" description="Helical" evidence="2">
    <location>
        <begin position="641"/>
        <end position="658"/>
    </location>
</feature>
<dbReference type="SUPFAM" id="SSF46785">
    <property type="entry name" value="Winged helix' DNA-binding domain"/>
    <property type="match status" value="1"/>
</dbReference>
<keyword evidence="1" id="KW-0175">Coiled coil</keyword>
<evidence type="ECO:0000313" key="6">
    <source>
        <dbReference type="Proteomes" id="UP000245657"/>
    </source>
</evidence>
<organism evidence="5 6">
    <name type="scientific">Methanospirillum lacunae</name>
    <dbReference type="NCBI Taxonomy" id="668570"/>
    <lineage>
        <taxon>Archaea</taxon>
        <taxon>Methanobacteriati</taxon>
        <taxon>Methanobacteriota</taxon>
        <taxon>Stenosarchaea group</taxon>
        <taxon>Methanomicrobia</taxon>
        <taxon>Methanomicrobiales</taxon>
        <taxon>Methanospirillaceae</taxon>
        <taxon>Methanospirillum</taxon>
    </lineage>
</organism>